<evidence type="ECO:0000256" key="1">
    <source>
        <dbReference type="SAM" id="Phobius"/>
    </source>
</evidence>
<feature type="transmembrane region" description="Helical" evidence="1">
    <location>
        <begin position="78"/>
        <end position="97"/>
    </location>
</feature>
<feature type="transmembrane region" description="Helical" evidence="1">
    <location>
        <begin position="20"/>
        <end position="40"/>
    </location>
</feature>
<feature type="transmembrane region" description="Helical" evidence="1">
    <location>
        <begin position="52"/>
        <end position="71"/>
    </location>
</feature>
<name>A0A1U7P0T0_9DEIO</name>
<sequence length="133" mass="14231">MPAPLQWAMSETARPTLSVIVLAAVFTAAGITHFVAPQFFDRIVPPGLPMSARTATLISGAAELAGGLGLLHPATRPAARLGLLALLLAVFPANIYMAQEPQKFGVPAWVAWGRLPLQPLLMWLVWRAGRGRD</sequence>
<accession>A0A1U7P0T0</accession>
<dbReference type="PANTHER" id="PTHR36974:SF1">
    <property type="entry name" value="DOXX FAMILY MEMBRANE PROTEIN"/>
    <property type="match status" value="1"/>
</dbReference>
<keyword evidence="1" id="KW-0812">Transmembrane</keyword>
<dbReference type="Proteomes" id="UP000186607">
    <property type="component" value="Unassembled WGS sequence"/>
</dbReference>
<protein>
    <recommendedName>
        <fullName evidence="4">Cytoplasmic membrane protein FsxA</fullName>
    </recommendedName>
</protein>
<gene>
    <name evidence="2" type="ORF">BOO71_0004675</name>
</gene>
<comment type="caution">
    <text evidence="2">The sequence shown here is derived from an EMBL/GenBank/DDBJ whole genome shotgun (WGS) entry which is preliminary data.</text>
</comment>
<feature type="transmembrane region" description="Helical" evidence="1">
    <location>
        <begin position="109"/>
        <end position="126"/>
    </location>
</feature>
<evidence type="ECO:0000313" key="2">
    <source>
        <dbReference type="EMBL" id="OLV18766.1"/>
    </source>
</evidence>
<keyword evidence="1" id="KW-0472">Membrane</keyword>
<reference evidence="2 3" key="1">
    <citation type="submission" date="2017-01" db="EMBL/GenBank/DDBJ databases">
        <title>Genome Analysis of Deinococcus marmoris KOPRI26562.</title>
        <authorList>
            <person name="Kim J.H."/>
            <person name="Oh H.-M."/>
        </authorList>
    </citation>
    <scope>NUCLEOTIDE SEQUENCE [LARGE SCALE GENOMIC DNA]</scope>
    <source>
        <strain evidence="2 3">KOPRI26562</strain>
    </source>
</reference>
<evidence type="ECO:0000313" key="3">
    <source>
        <dbReference type="Proteomes" id="UP000186607"/>
    </source>
</evidence>
<dbReference type="EMBL" id="MSTI01000057">
    <property type="protein sequence ID" value="OLV18766.1"/>
    <property type="molecule type" value="Genomic_DNA"/>
</dbReference>
<dbReference type="STRING" id="249408.BOO71_0004675"/>
<dbReference type="PANTHER" id="PTHR36974">
    <property type="entry name" value="MEMBRANE PROTEIN-RELATED"/>
    <property type="match status" value="1"/>
</dbReference>
<dbReference type="AlphaFoldDB" id="A0A1U7P0T0"/>
<evidence type="ECO:0008006" key="4">
    <source>
        <dbReference type="Google" id="ProtNLM"/>
    </source>
</evidence>
<proteinExistence type="predicted"/>
<keyword evidence="1" id="KW-1133">Transmembrane helix</keyword>
<keyword evidence="3" id="KW-1185">Reference proteome</keyword>
<organism evidence="2 3">
    <name type="scientific">Deinococcus marmoris</name>
    <dbReference type="NCBI Taxonomy" id="249408"/>
    <lineage>
        <taxon>Bacteria</taxon>
        <taxon>Thermotogati</taxon>
        <taxon>Deinococcota</taxon>
        <taxon>Deinococci</taxon>
        <taxon>Deinococcales</taxon>
        <taxon>Deinococcaceae</taxon>
        <taxon>Deinococcus</taxon>
    </lineage>
</organism>